<name>A0AAT9J823_9VIRU</name>
<proteinExistence type="predicted"/>
<reference evidence="1" key="1">
    <citation type="journal article" date="2023" name="Microbiome">
        <title>Phages are unrecognized players in the ecology of the oral pathogen Porphyromonas gingivalis.</title>
        <authorList>
            <person name="Matrishin C.B."/>
            <person name="Haase E.M."/>
            <person name="Dewhirst F.E."/>
            <person name="Mark Welch J.L."/>
            <person name="Miranda-Sanchez F."/>
            <person name="Chen T."/>
            <person name="MacFarland D.C."/>
            <person name="Kauffman K.M."/>
        </authorList>
    </citation>
    <scope>NUCLEOTIDE SEQUENCE</scope>
</reference>
<organism evidence="1">
    <name type="scientific">Porphyromonas phage phage008a_KCOM2797</name>
    <dbReference type="NCBI Taxonomy" id="3154099"/>
    <lineage>
        <taxon>Viruses</taxon>
    </lineage>
</organism>
<accession>A0AAT9J823</accession>
<sequence length="31" mass="3552">MCKNLYINELCRFSGCIGSFYGKSEQSEQSE</sequence>
<evidence type="ECO:0000313" key="1">
    <source>
        <dbReference type="EMBL" id="DBA54963.1"/>
    </source>
</evidence>
<dbReference type="EMBL" id="BK068090">
    <property type="protein sequence ID" value="DBA54963.1"/>
    <property type="molecule type" value="Genomic_DNA"/>
</dbReference>
<reference evidence="1" key="2">
    <citation type="submission" date="2024-05" db="EMBL/GenBank/DDBJ databases">
        <authorList>
            <person name="Matrishin C.B."/>
            <person name="Kauffman K.M."/>
        </authorList>
    </citation>
    <scope>NUCLEOTIDE SEQUENCE</scope>
</reference>
<protein>
    <submittedName>
        <fullName evidence="1">Uncharacterized protein</fullName>
    </submittedName>
</protein>